<sequence>MFAFTLNHTISSRTLGLRLTAPVEIPVASRVVDDIDVAGRAGTLTRLGGWDDTILTLQLAIPTGDGMAGYRHAAQALMDATTISLSGEPGLFRRVKHAAVGPLSRELASLGVFEAELICQPFTYLTEGLTPVTLTSSGTLTNPGLLETAPVITVYGTGQLTLSINGRQCRVNSPAGQVTLDADRLVAHVAGNVQTDALTGSFPTLTPGANRITLGTGISKVVVVPNWRNL</sequence>
<dbReference type="Proteomes" id="UP000470875">
    <property type="component" value="Unassembled WGS sequence"/>
</dbReference>
<gene>
    <name evidence="1" type="ORF">FYJ24_08345</name>
</gene>
<comment type="caution">
    <text evidence="1">The sequence shown here is derived from an EMBL/GenBank/DDBJ whole genome shotgun (WGS) entry which is preliminary data.</text>
</comment>
<keyword evidence="2" id="KW-1185">Reference proteome</keyword>
<dbReference type="AlphaFoldDB" id="A0A6N7W5U3"/>
<evidence type="ECO:0008006" key="3">
    <source>
        <dbReference type="Google" id="ProtNLM"/>
    </source>
</evidence>
<accession>A0A6N7W5U3</accession>
<reference evidence="1 2" key="1">
    <citation type="submission" date="2019-08" db="EMBL/GenBank/DDBJ databases">
        <title>In-depth cultivation of the pig gut microbiome towards novel bacterial diversity and tailored functional studies.</title>
        <authorList>
            <person name="Wylensek D."/>
            <person name="Hitch T.C.A."/>
            <person name="Clavel T."/>
        </authorList>
    </citation>
    <scope>NUCLEOTIDE SEQUENCE [LARGE SCALE GENOMIC DNA]</scope>
    <source>
        <strain evidence="1 2">WB03_NA08</strain>
    </source>
</reference>
<dbReference type="RefSeq" id="WP_025252131.1">
    <property type="nucleotide sequence ID" value="NZ_VULO01000009.1"/>
</dbReference>
<dbReference type="EMBL" id="VULO01000009">
    <property type="protein sequence ID" value="MSS84771.1"/>
    <property type="molecule type" value="Genomic_DNA"/>
</dbReference>
<name>A0A6N7W5U3_9ACTO</name>
<evidence type="ECO:0000313" key="2">
    <source>
        <dbReference type="Proteomes" id="UP000470875"/>
    </source>
</evidence>
<organism evidence="1 2">
    <name type="scientific">Scrofimicrobium canadense</name>
    <dbReference type="NCBI Taxonomy" id="2652290"/>
    <lineage>
        <taxon>Bacteria</taxon>
        <taxon>Bacillati</taxon>
        <taxon>Actinomycetota</taxon>
        <taxon>Actinomycetes</taxon>
        <taxon>Actinomycetales</taxon>
        <taxon>Actinomycetaceae</taxon>
        <taxon>Scrofimicrobium</taxon>
    </lineage>
</organism>
<proteinExistence type="predicted"/>
<protein>
    <recommendedName>
        <fullName evidence="3">Phage-related protein</fullName>
    </recommendedName>
</protein>
<evidence type="ECO:0000313" key="1">
    <source>
        <dbReference type="EMBL" id="MSS84771.1"/>
    </source>
</evidence>